<protein>
    <submittedName>
        <fullName evidence="12">Uncharacterized protein</fullName>
    </submittedName>
</protein>
<evidence type="ECO:0000256" key="11">
    <source>
        <dbReference type="ARBA" id="ARBA00023136"/>
    </source>
</evidence>
<dbReference type="AlphaFoldDB" id="A0AAD6TQP6"/>
<evidence type="ECO:0000256" key="4">
    <source>
        <dbReference type="ARBA" id="ARBA00022617"/>
    </source>
</evidence>
<keyword evidence="5" id="KW-0812">Transmembrane</keyword>
<evidence type="ECO:0000256" key="2">
    <source>
        <dbReference type="ARBA" id="ARBA00004167"/>
    </source>
</evidence>
<dbReference type="Proteomes" id="UP001222325">
    <property type="component" value="Unassembled WGS sequence"/>
</dbReference>
<dbReference type="Gene3D" id="1.10.630.10">
    <property type="entry name" value="Cytochrome P450"/>
    <property type="match status" value="1"/>
</dbReference>
<dbReference type="InterPro" id="IPR050364">
    <property type="entry name" value="Cytochrome_P450_fung"/>
</dbReference>
<reference evidence="12" key="1">
    <citation type="submission" date="2023-03" db="EMBL/GenBank/DDBJ databases">
        <title>Massive genome expansion in bonnet fungi (Mycena s.s.) driven by repeated elements and novel gene families across ecological guilds.</title>
        <authorList>
            <consortium name="Lawrence Berkeley National Laboratory"/>
            <person name="Harder C.B."/>
            <person name="Miyauchi S."/>
            <person name="Viragh M."/>
            <person name="Kuo A."/>
            <person name="Thoen E."/>
            <person name="Andreopoulos B."/>
            <person name="Lu D."/>
            <person name="Skrede I."/>
            <person name="Drula E."/>
            <person name="Henrissat B."/>
            <person name="Morin E."/>
            <person name="Kohler A."/>
            <person name="Barry K."/>
            <person name="LaButti K."/>
            <person name="Morin E."/>
            <person name="Salamov A."/>
            <person name="Lipzen A."/>
            <person name="Mereny Z."/>
            <person name="Hegedus B."/>
            <person name="Baldrian P."/>
            <person name="Stursova M."/>
            <person name="Weitz H."/>
            <person name="Taylor A."/>
            <person name="Grigoriev I.V."/>
            <person name="Nagy L.G."/>
            <person name="Martin F."/>
            <person name="Kauserud H."/>
        </authorList>
    </citation>
    <scope>NUCLEOTIDE SEQUENCE</scope>
    <source>
        <strain evidence="12">CBHHK173m</strain>
    </source>
</reference>
<keyword evidence="6" id="KW-0479">Metal-binding</keyword>
<comment type="caution">
    <text evidence="12">The sequence shown here is derived from an EMBL/GenBank/DDBJ whole genome shotgun (WGS) entry which is preliminary data.</text>
</comment>
<evidence type="ECO:0000256" key="10">
    <source>
        <dbReference type="ARBA" id="ARBA00023033"/>
    </source>
</evidence>
<dbReference type="GO" id="GO:0004497">
    <property type="term" value="F:monooxygenase activity"/>
    <property type="evidence" value="ECO:0007669"/>
    <property type="project" value="UniProtKB-KW"/>
</dbReference>
<evidence type="ECO:0000256" key="8">
    <source>
        <dbReference type="ARBA" id="ARBA00023002"/>
    </source>
</evidence>
<sequence length="96" mass="10395">FGFGRRYLLSCTEISRVQSDYCNRACPGRHLAVSSVWTTAVAILATFNINKAVDETGRVIEPTGEYDADALISTPLPFKCSISPRSEAAVSLIKGI</sequence>
<comment type="cofactor">
    <cofactor evidence="1">
        <name>heme</name>
        <dbReference type="ChEBI" id="CHEBI:30413"/>
    </cofactor>
</comment>
<evidence type="ECO:0000256" key="7">
    <source>
        <dbReference type="ARBA" id="ARBA00022989"/>
    </source>
</evidence>
<keyword evidence="7" id="KW-1133">Transmembrane helix</keyword>
<evidence type="ECO:0000313" key="12">
    <source>
        <dbReference type="EMBL" id="KAJ7076205.1"/>
    </source>
</evidence>
<dbReference type="GO" id="GO:0016020">
    <property type="term" value="C:membrane"/>
    <property type="evidence" value="ECO:0007669"/>
    <property type="project" value="UniProtKB-SubCell"/>
</dbReference>
<dbReference type="PANTHER" id="PTHR46300">
    <property type="entry name" value="P450, PUTATIVE (EUROFUNG)-RELATED-RELATED"/>
    <property type="match status" value="1"/>
</dbReference>
<comment type="similarity">
    <text evidence="3">Belongs to the cytochrome P450 family.</text>
</comment>
<proteinExistence type="inferred from homology"/>
<evidence type="ECO:0000256" key="5">
    <source>
        <dbReference type="ARBA" id="ARBA00022692"/>
    </source>
</evidence>
<keyword evidence="10" id="KW-0503">Monooxygenase</keyword>
<evidence type="ECO:0000256" key="1">
    <source>
        <dbReference type="ARBA" id="ARBA00001971"/>
    </source>
</evidence>
<keyword evidence="11" id="KW-0472">Membrane</keyword>
<keyword evidence="4" id="KW-0349">Heme</keyword>
<dbReference type="PANTHER" id="PTHR46300:SF2">
    <property type="entry name" value="CYTOCHROME P450 MONOOXYGENASE ALNH-RELATED"/>
    <property type="match status" value="1"/>
</dbReference>
<keyword evidence="13" id="KW-1185">Reference proteome</keyword>
<keyword evidence="9" id="KW-0408">Iron</keyword>
<evidence type="ECO:0000256" key="3">
    <source>
        <dbReference type="ARBA" id="ARBA00010617"/>
    </source>
</evidence>
<dbReference type="GO" id="GO:0020037">
    <property type="term" value="F:heme binding"/>
    <property type="evidence" value="ECO:0007669"/>
    <property type="project" value="InterPro"/>
</dbReference>
<gene>
    <name evidence="12" type="ORF">B0H15DRAFT_893540</name>
</gene>
<feature type="non-terminal residue" evidence="12">
    <location>
        <position position="96"/>
    </location>
</feature>
<dbReference type="GO" id="GO:0005506">
    <property type="term" value="F:iron ion binding"/>
    <property type="evidence" value="ECO:0007669"/>
    <property type="project" value="InterPro"/>
</dbReference>
<dbReference type="InterPro" id="IPR036396">
    <property type="entry name" value="Cyt_P450_sf"/>
</dbReference>
<keyword evidence="8" id="KW-0560">Oxidoreductase</keyword>
<dbReference type="EMBL" id="JARJCN010000084">
    <property type="protein sequence ID" value="KAJ7076205.1"/>
    <property type="molecule type" value="Genomic_DNA"/>
</dbReference>
<evidence type="ECO:0000256" key="6">
    <source>
        <dbReference type="ARBA" id="ARBA00022723"/>
    </source>
</evidence>
<evidence type="ECO:0000313" key="13">
    <source>
        <dbReference type="Proteomes" id="UP001222325"/>
    </source>
</evidence>
<organism evidence="12 13">
    <name type="scientific">Mycena belliarum</name>
    <dbReference type="NCBI Taxonomy" id="1033014"/>
    <lineage>
        <taxon>Eukaryota</taxon>
        <taxon>Fungi</taxon>
        <taxon>Dikarya</taxon>
        <taxon>Basidiomycota</taxon>
        <taxon>Agaricomycotina</taxon>
        <taxon>Agaricomycetes</taxon>
        <taxon>Agaricomycetidae</taxon>
        <taxon>Agaricales</taxon>
        <taxon>Marasmiineae</taxon>
        <taxon>Mycenaceae</taxon>
        <taxon>Mycena</taxon>
    </lineage>
</organism>
<name>A0AAD6TQP6_9AGAR</name>
<comment type="subcellular location">
    <subcellularLocation>
        <location evidence="2">Membrane</location>
        <topology evidence="2">Single-pass membrane protein</topology>
    </subcellularLocation>
</comment>
<dbReference type="GO" id="GO:0016705">
    <property type="term" value="F:oxidoreductase activity, acting on paired donors, with incorporation or reduction of molecular oxygen"/>
    <property type="evidence" value="ECO:0007669"/>
    <property type="project" value="InterPro"/>
</dbReference>
<evidence type="ECO:0000256" key="9">
    <source>
        <dbReference type="ARBA" id="ARBA00023004"/>
    </source>
</evidence>
<accession>A0AAD6TQP6</accession>